<dbReference type="InterPro" id="IPR002372">
    <property type="entry name" value="PQQ_rpt_dom"/>
</dbReference>
<dbReference type="EMBL" id="CP042912">
    <property type="protein sequence ID" value="QEG20472.1"/>
    <property type="molecule type" value="Genomic_DNA"/>
</dbReference>
<feature type="domain" description="Pyrrolo-quinoline quinone repeat" evidence="2">
    <location>
        <begin position="92"/>
        <end position="195"/>
    </location>
</feature>
<dbReference type="GO" id="GO:0004674">
    <property type="term" value="F:protein serine/threonine kinase activity"/>
    <property type="evidence" value="ECO:0007669"/>
    <property type="project" value="UniProtKB-EC"/>
</dbReference>
<dbReference type="InterPro" id="IPR011047">
    <property type="entry name" value="Quinoprotein_ADH-like_sf"/>
</dbReference>
<sequence length="390" mass="42170" precursor="true">MFQRLSFSLAILALCATPLFAQQAKVDEAAKAAAWPMARGNETSTGAIEKSIGDKFEIDWEFKYPKGAFESSPIIASHEGKPTIFTSGIDVNVKGKLFSIDLETGKSNWDFEIEEGFVSSPAWRDGRIFVGDMIGMIYCVDAANGKALWTYETQGEISSGGNFFKSLVLFGSQDAKLYALERETGELKWAHSVDDQIQCGATVAGNRCFLAGCDSKLHVIGLDDGKEVSTVEIGSPTGTTAAAVGDDVYFGTEQGTFFSINFQTPEVNWRWEEPAGATSVRSSASVTNDHLVFGARNRKINCLDPKTGTLKWSTTVKAKVDGSPIIAGDRVYVGSTDGRFYTLNLEDGKVIWQTQFNGAILGSPAIIGGKLPRLVVATERGTVYCLKPAE</sequence>
<dbReference type="Proteomes" id="UP000322214">
    <property type="component" value="Chromosome"/>
</dbReference>
<evidence type="ECO:0000313" key="4">
    <source>
        <dbReference type="Proteomes" id="UP000322214"/>
    </source>
</evidence>
<dbReference type="InterPro" id="IPR015943">
    <property type="entry name" value="WD40/YVTN_repeat-like_dom_sf"/>
</dbReference>
<keyword evidence="4" id="KW-1185">Reference proteome</keyword>
<keyword evidence="3" id="KW-0808">Transferase</keyword>
<dbReference type="EC" id="2.7.11.1" evidence="3"/>
<dbReference type="InterPro" id="IPR018391">
    <property type="entry name" value="PQQ_b-propeller_rpt"/>
</dbReference>
<dbReference type="SMART" id="SM00564">
    <property type="entry name" value="PQQ"/>
    <property type="match status" value="6"/>
</dbReference>
<evidence type="ECO:0000313" key="3">
    <source>
        <dbReference type="EMBL" id="QEG20472.1"/>
    </source>
</evidence>
<gene>
    <name evidence="3" type="primary">afsK_1</name>
    <name evidence="3" type="ORF">MFFC18_03200</name>
</gene>
<accession>A0A5B9P649</accession>
<evidence type="ECO:0000256" key="1">
    <source>
        <dbReference type="SAM" id="SignalP"/>
    </source>
</evidence>
<dbReference type="PANTHER" id="PTHR34512">
    <property type="entry name" value="CELL SURFACE PROTEIN"/>
    <property type="match status" value="1"/>
</dbReference>
<name>A0A5B9P649_9BACT</name>
<keyword evidence="3" id="KW-0418">Kinase</keyword>
<protein>
    <submittedName>
        <fullName evidence="3">Serine/threonine-protein kinase AfsK</fullName>
        <ecNumber evidence="3">2.7.11.1</ecNumber>
    </submittedName>
</protein>
<dbReference type="KEGG" id="mff:MFFC18_03200"/>
<dbReference type="STRING" id="980251.GCA_001642875_02496"/>
<feature type="domain" description="Pyrrolo-quinoline quinone repeat" evidence="2">
    <location>
        <begin position="280"/>
        <end position="387"/>
    </location>
</feature>
<reference evidence="3 4" key="1">
    <citation type="submission" date="2019-08" db="EMBL/GenBank/DDBJ databases">
        <title>Deep-cultivation of Planctomycetes and their phenomic and genomic characterization uncovers novel biology.</title>
        <authorList>
            <person name="Wiegand S."/>
            <person name="Jogler M."/>
            <person name="Boedeker C."/>
            <person name="Pinto D."/>
            <person name="Vollmers J."/>
            <person name="Rivas-Marin E."/>
            <person name="Kohn T."/>
            <person name="Peeters S.H."/>
            <person name="Heuer A."/>
            <person name="Rast P."/>
            <person name="Oberbeckmann S."/>
            <person name="Bunk B."/>
            <person name="Jeske O."/>
            <person name="Meyerdierks A."/>
            <person name="Storesund J.E."/>
            <person name="Kallscheuer N."/>
            <person name="Luecker S."/>
            <person name="Lage O.M."/>
            <person name="Pohl T."/>
            <person name="Merkel B.J."/>
            <person name="Hornburger P."/>
            <person name="Mueller R.-W."/>
            <person name="Bruemmer F."/>
            <person name="Labrenz M."/>
            <person name="Spormann A.M."/>
            <person name="Op den Camp H."/>
            <person name="Overmann J."/>
            <person name="Amann R."/>
            <person name="Jetten M.S.M."/>
            <person name="Mascher T."/>
            <person name="Medema M.H."/>
            <person name="Devos D.P."/>
            <person name="Kaster A.-K."/>
            <person name="Ovreas L."/>
            <person name="Rohde M."/>
            <person name="Galperin M.Y."/>
            <person name="Jogler C."/>
        </authorList>
    </citation>
    <scope>NUCLEOTIDE SEQUENCE [LARGE SCALE GENOMIC DNA]</scope>
    <source>
        <strain evidence="3 4">FC18</strain>
    </source>
</reference>
<dbReference type="AlphaFoldDB" id="A0A5B9P649"/>
<dbReference type="PANTHER" id="PTHR34512:SF30">
    <property type="entry name" value="OUTER MEMBRANE PROTEIN ASSEMBLY FACTOR BAMB"/>
    <property type="match status" value="1"/>
</dbReference>
<feature type="signal peptide" evidence="1">
    <location>
        <begin position="1"/>
        <end position="21"/>
    </location>
</feature>
<keyword evidence="1" id="KW-0732">Signal</keyword>
<organism evidence="3 4">
    <name type="scientific">Mariniblastus fucicola</name>
    <dbReference type="NCBI Taxonomy" id="980251"/>
    <lineage>
        <taxon>Bacteria</taxon>
        <taxon>Pseudomonadati</taxon>
        <taxon>Planctomycetota</taxon>
        <taxon>Planctomycetia</taxon>
        <taxon>Pirellulales</taxon>
        <taxon>Pirellulaceae</taxon>
        <taxon>Mariniblastus</taxon>
    </lineage>
</organism>
<dbReference type="Pfam" id="PF13360">
    <property type="entry name" value="PQQ_2"/>
    <property type="match status" value="2"/>
</dbReference>
<dbReference type="RefSeq" id="WP_162273963.1">
    <property type="nucleotide sequence ID" value="NZ_CP042912.1"/>
</dbReference>
<feature type="chain" id="PRO_5022698263" evidence="1">
    <location>
        <begin position="22"/>
        <end position="390"/>
    </location>
</feature>
<evidence type="ECO:0000259" key="2">
    <source>
        <dbReference type="Pfam" id="PF13360"/>
    </source>
</evidence>
<proteinExistence type="predicted"/>
<dbReference type="SUPFAM" id="SSF50998">
    <property type="entry name" value="Quinoprotein alcohol dehydrogenase-like"/>
    <property type="match status" value="1"/>
</dbReference>
<dbReference type="Gene3D" id="2.130.10.10">
    <property type="entry name" value="YVTN repeat-like/Quinoprotein amine dehydrogenase"/>
    <property type="match status" value="2"/>
</dbReference>